<comment type="pathway">
    <text evidence="1">Phospholipid metabolism; CDP-diacylglycerol biosynthesis; CDP-diacylglycerol from sn-glycerol 3-phosphate: step 2/3.</text>
</comment>
<dbReference type="GO" id="GO:0003841">
    <property type="term" value="F:1-acylglycerol-3-phosphate O-acyltransferase activity"/>
    <property type="evidence" value="ECO:0007669"/>
    <property type="project" value="UniProtKB-UniRule"/>
</dbReference>
<keyword evidence="5" id="KW-0444">Lipid biosynthesis</keyword>
<dbReference type="GO" id="GO:0008654">
    <property type="term" value="P:phospholipid biosynthetic process"/>
    <property type="evidence" value="ECO:0007669"/>
    <property type="project" value="UniProtKB-KW"/>
</dbReference>
<feature type="domain" description="Phospholipid/glycerol acyltransferase" evidence="7">
    <location>
        <begin position="68"/>
        <end position="186"/>
    </location>
</feature>
<sequence>MIRYYGCYIFYCVYFSTVGPILVPVFLLRPKNVINLRIAGTVLKHTTKLIGIRWVLRNKHIIEEERGAIIVANHQSVFDVLGMLNIWNVMGKCTAIAKKELLYIPPFGPVAWLAGLVYIDRVNGKSAYKQIIEASRLTRYEKTKLWFFPEGTRNRKGGGILPFKKGAFRVAIECQAPIIPVVFSPYYFINSKEKSFSRGEVIISTLEPVPTVGLTLNDLDPLMEQIHKLMSAKYSELQEEVSKFEDDSIYEKSM</sequence>
<keyword evidence="5" id="KW-1208">Phospholipid metabolism</keyword>
<evidence type="ECO:0000313" key="9">
    <source>
        <dbReference type="Proteomes" id="UP001558652"/>
    </source>
</evidence>
<keyword evidence="6" id="KW-0472">Membrane</keyword>
<evidence type="ECO:0000256" key="3">
    <source>
        <dbReference type="ARBA" id="ARBA00022679"/>
    </source>
</evidence>
<keyword evidence="3 5" id="KW-0808">Transferase</keyword>
<dbReference type="CDD" id="cd07989">
    <property type="entry name" value="LPLAT_AGPAT-like"/>
    <property type="match status" value="1"/>
</dbReference>
<organism evidence="8 9">
    <name type="scientific">Ranatra chinensis</name>
    <dbReference type="NCBI Taxonomy" id="642074"/>
    <lineage>
        <taxon>Eukaryota</taxon>
        <taxon>Metazoa</taxon>
        <taxon>Ecdysozoa</taxon>
        <taxon>Arthropoda</taxon>
        <taxon>Hexapoda</taxon>
        <taxon>Insecta</taxon>
        <taxon>Pterygota</taxon>
        <taxon>Neoptera</taxon>
        <taxon>Paraneoptera</taxon>
        <taxon>Hemiptera</taxon>
        <taxon>Heteroptera</taxon>
        <taxon>Panheteroptera</taxon>
        <taxon>Nepomorpha</taxon>
        <taxon>Nepidae</taxon>
        <taxon>Ranatrinae</taxon>
        <taxon>Ranatra</taxon>
    </lineage>
</organism>
<dbReference type="SMART" id="SM00563">
    <property type="entry name" value="PlsC"/>
    <property type="match status" value="1"/>
</dbReference>
<dbReference type="PANTHER" id="PTHR10434">
    <property type="entry name" value="1-ACYL-SN-GLYCEROL-3-PHOSPHATE ACYLTRANSFERASE"/>
    <property type="match status" value="1"/>
</dbReference>
<gene>
    <name evidence="8" type="ORF">AAG570_011335</name>
</gene>
<dbReference type="AlphaFoldDB" id="A0ABD0YYL7"/>
<dbReference type="Pfam" id="PF01553">
    <property type="entry name" value="Acyltransferase"/>
    <property type="match status" value="1"/>
</dbReference>
<dbReference type="SUPFAM" id="SSF69593">
    <property type="entry name" value="Glycerol-3-phosphate (1)-acyltransferase"/>
    <property type="match status" value="1"/>
</dbReference>
<dbReference type="NCBIfam" id="TIGR00530">
    <property type="entry name" value="AGP_acyltrn"/>
    <property type="match status" value="1"/>
</dbReference>
<feature type="transmembrane region" description="Helical" evidence="6">
    <location>
        <begin position="7"/>
        <end position="28"/>
    </location>
</feature>
<accession>A0ABD0YYL7</accession>
<evidence type="ECO:0000259" key="7">
    <source>
        <dbReference type="SMART" id="SM00563"/>
    </source>
</evidence>
<name>A0ABD0YYL7_9HEMI</name>
<comment type="similarity">
    <text evidence="2 5">Belongs to the 1-acyl-sn-glycerol-3-phosphate acyltransferase family.</text>
</comment>
<dbReference type="PANTHER" id="PTHR10434:SF11">
    <property type="entry name" value="1-ACYL-SN-GLYCEROL-3-PHOSPHATE ACYLTRANSFERASE"/>
    <property type="match status" value="1"/>
</dbReference>
<keyword evidence="5" id="KW-0594">Phospholipid biosynthesis</keyword>
<evidence type="ECO:0000256" key="2">
    <source>
        <dbReference type="ARBA" id="ARBA00008655"/>
    </source>
</evidence>
<comment type="domain">
    <text evidence="5">The HXXXXD motif is essential for acyltransferase activity and may constitute the binding site for the phosphate moiety of the glycerol-3-phosphate.</text>
</comment>
<evidence type="ECO:0000256" key="1">
    <source>
        <dbReference type="ARBA" id="ARBA00004728"/>
    </source>
</evidence>
<dbReference type="InterPro" id="IPR002123">
    <property type="entry name" value="Plipid/glycerol_acylTrfase"/>
</dbReference>
<reference evidence="8 9" key="1">
    <citation type="submission" date="2024-07" db="EMBL/GenBank/DDBJ databases">
        <title>Chromosome-level genome assembly of the water stick insect Ranatra chinensis (Heteroptera: Nepidae).</title>
        <authorList>
            <person name="Liu X."/>
        </authorList>
    </citation>
    <scope>NUCLEOTIDE SEQUENCE [LARGE SCALE GENOMIC DNA]</scope>
    <source>
        <strain evidence="8">Cailab_2021Rc</strain>
        <tissue evidence="8">Muscle</tissue>
    </source>
</reference>
<keyword evidence="4 5" id="KW-0012">Acyltransferase</keyword>
<protein>
    <recommendedName>
        <fullName evidence="5">1-acyl-sn-glycerol-3-phosphate acyltransferase</fullName>
        <ecNumber evidence="5">2.3.1.51</ecNumber>
    </recommendedName>
</protein>
<evidence type="ECO:0000313" key="8">
    <source>
        <dbReference type="EMBL" id="KAL1131722.1"/>
    </source>
</evidence>
<evidence type="ECO:0000256" key="5">
    <source>
        <dbReference type="RuleBase" id="RU361267"/>
    </source>
</evidence>
<evidence type="ECO:0000256" key="4">
    <source>
        <dbReference type="ARBA" id="ARBA00023315"/>
    </source>
</evidence>
<dbReference type="EC" id="2.3.1.51" evidence="5"/>
<dbReference type="EMBL" id="JBFDAA010000006">
    <property type="protein sequence ID" value="KAL1131722.1"/>
    <property type="molecule type" value="Genomic_DNA"/>
</dbReference>
<comment type="catalytic activity">
    <reaction evidence="5">
        <text>a 1-acyl-sn-glycero-3-phosphate + an acyl-CoA = a 1,2-diacyl-sn-glycero-3-phosphate + CoA</text>
        <dbReference type="Rhea" id="RHEA:19709"/>
        <dbReference type="ChEBI" id="CHEBI:57287"/>
        <dbReference type="ChEBI" id="CHEBI:57970"/>
        <dbReference type="ChEBI" id="CHEBI:58342"/>
        <dbReference type="ChEBI" id="CHEBI:58608"/>
        <dbReference type="EC" id="2.3.1.51"/>
    </reaction>
</comment>
<dbReference type="Proteomes" id="UP001558652">
    <property type="component" value="Unassembled WGS sequence"/>
</dbReference>
<keyword evidence="9" id="KW-1185">Reference proteome</keyword>
<evidence type="ECO:0000256" key="6">
    <source>
        <dbReference type="SAM" id="Phobius"/>
    </source>
</evidence>
<proteinExistence type="inferred from homology"/>
<comment type="caution">
    <text evidence="8">The sequence shown here is derived from an EMBL/GenBank/DDBJ whole genome shotgun (WGS) entry which is preliminary data.</text>
</comment>
<keyword evidence="5" id="KW-0443">Lipid metabolism</keyword>
<dbReference type="InterPro" id="IPR004552">
    <property type="entry name" value="AGP_acyltrans"/>
</dbReference>
<keyword evidence="6" id="KW-0812">Transmembrane</keyword>
<keyword evidence="6" id="KW-1133">Transmembrane helix</keyword>